<dbReference type="AlphaFoldDB" id="A0A165B128"/>
<accession>A0A165B128</accession>
<dbReference type="RefSeq" id="XP_040757767.1">
    <property type="nucleotide sequence ID" value="XM_040907421.1"/>
</dbReference>
<keyword evidence="4" id="KW-1185">Reference proteome</keyword>
<evidence type="ECO:0000313" key="4">
    <source>
        <dbReference type="Proteomes" id="UP000076871"/>
    </source>
</evidence>
<proteinExistence type="inferred from homology"/>
<sequence length="314" mass="35078">MAISQTNVPNAATTSQTVIRNFLKKINLTFPNYKRDAELEARVKEAVQPWGNADLLRPHLITAIILTVTAYNHIPSLDTRVQITLFTTLIIAIDDPAVFNALDARTFLLQMCTGDIQQNAGMLGEFTKILGRMWEHYSGFSANTIYASALRYINASLLENDASGVPLSRDALQFVEYKRSMSATTEAYACFIWEKSRFPDAKVFMQAIPDVMLYVSYVNDILSFYKEELAGETDTYIHERASVTGKSVPETLQAVISDTVAAVERIRDILGEGEVRDAWESFAAGYIGVHMINPRYRLKDVLGGEYLMDASAFA</sequence>
<dbReference type="InParanoid" id="A0A165B128"/>
<dbReference type="InterPro" id="IPR024652">
    <property type="entry name" value="Trichodiene_synth"/>
</dbReference>
<dbReference type="GeneID" id="63824450"/>
<evidence type="ECO:0000313" key="3">
    <source>
        <dbReference type="EMBL" id="KZT00027.1"/>
    </source>
</evidence>
<dbReference type="OrthoDB" id="2998174at2759"/>
<evidence type="ECO:0000256" key="2">
    <source>
        <dbReference type="ARBA" id="ARBA00023239"/>
    </source>
</evidence>
<evidence type="ECO:0000256" key="1">
    <source>
        <dbReference type="ARBA" id="ARBA00007946"/>
    </source>
</evidence>
<dbReference type="GO" id="GO:0016838">
    <property type="term" value="F:carbon-oxygen lyase activity, acting on phosphates"/>
    <property type="evidence" value="ECO:0007669"/>
    <property type="project" value="InterPro"/>
</dbReference>
<dbReference type="InterPro" id="IPR008949">
    <property type="entry name" value="Isoprenoid_synthase_dom_sf"/>
</dbReference>
<dbReference type="EMBL" id="KV427700">
    <property type="protein sequence ID" value="KZT00027.1"/>
    <property type="molecule type" value="Genomic_DNA"/>
</dbReference>
<dbReference type="SFLD" id="SFLDS00005">
    <property type="entry name" value="Isoprenoid_Synthase_Type_I"/>
    <property type="match status" value="1"/>
</dbReference>
<dbReference type="Proteomes" id="UP000076871">
    <property type="component" value="Unassembled WGS sequence"/>
</dbReference>
<keyword evidence="2" id="KW-0456">Lyase</keyword>
<dbReference type="STRING" id="1314785.A0A165B128"/>
<organism evidence="3 4">
    <name type="scientific">Laetiporus sulphureus 93-53</name>
    <dbReference type="NCBI Taxonomy" id="1314785"/>
    <lineage>
        <taxon>Eukaryota</taxon>
        <taxon>Fungi</taxon>
        <taxon>Dikarya</taxon>
        <taxon>Basidiomycota</taxon>
        <taxon>Agaricomycotina</taxon>
        <taxon>Agaricomycetes</taxon>
        <taxon>Polyporales</taxon>
        <taxon>Laetiporus</taxon>
    </lineage>
</organism>
<protein>
    <submittedName>
        <fullName evidence="3">Terpenoid synthase</fullName>
    </submittedName>
</protein>
<reference evidence="3 4" key="1">
    <citation type="journal article" date="2016" name="Mol. Biol. Evol.">
        <title>Comparative Genomics of Early-Diverging Mushroom-Forming Fungi Provides Insights into the Origins of Lignocellulose Decay Capabilities.</title>
        <authorList>
            <person name="Nagy L.G."/>
            <person name="Riley R."/>
            <person name="Tritt A."/>
            <person name="Adam C."/>
            <person name="Daum C."/>
            <person name="Floudas D."/>
            <person name="Sun H."/>
            <person name="Yadav J.S."/>
            <person name="Pangilinan J."/>
            <person name="Larsson K.H."/>
            <person name="Matsuura K."/>
            <person name="Barry K."/>
            <person name="Labutti K."/>
            <person name="Kuo R."/>
            <person name="Ohm R.A."/>
            <person name="Bhattacharya S.S."/>
            <person name="Shirouzu T."/>
            <person name="Yoshinaga Y."/>
            <person name="Martin F.M."/>
            <person name="Grigoriev I.V."/>
            <person name="Hibbett D.S."/>
        </authorList>
    </citation>
    <scope>NUCLEOTIDE SEQUENCE [LARGE SCALE GENOMIC DNA]</scope>
    <source>
        <strain evidence="3 4">93-53</strain>
    </source>
</reference>
<comment type="similarity">
    <text evidence="1">Belongs to the trichodiene synthase family.</text>
</comment>
<name>A0A165B128_9APHY</name>
<dbReference type="SFLD" id="SFLDG01021">
    <property type="entry name" value="Trichodiene_Synthase_Like"/>
    <property type="match status" value="1"/>
</dbReference>
<gene>
    <name evidence="3" type="ORF">LAESUDRAFT_718373</name>
</gene>
<dbReference type="Gene3D" id="1.10.600.10">
    <property type="entry name" value="Farnesyl Diphosphate Synthase"/>
    <property type="match status" value="1"/>
</dbReference>
<dbReference type="Pfam" id="PF06330">
    <property type="entry name" value="TRI5"/>
    <property type="match status" value="1"/>
</dbReference>
<dbReference type="SUPFAM" id="SSF48576">
    <property type="entry name" value="Terpenoid synthases"/>
    <property type="match status" value="1"/>
</dbReference>